<dbReference type="Proteomes" id="UP001270362">
    <property type="component" value="Unassembled WGS sequence"/>
</dbReference>
<accession>A0AAE1CHZ4</accession>
<evidence type="ECO:0000313" key="3">
    <source>
        <dbReference type="Proteomes" id="UP001270362"/>
    </source>
</evidence>
<evidence type="ECO:0000313" key="2">
    <source>
        <dbReference type="EMBL" id="KAK3695050.1"/>
    </source>
</evidence>
<feature type="compositionally biased region" description="Basic and acidic residues" evidence="1">
    <location>
        <begin position="172"/>
        <end position="181"/>
    </location>
</feature>
<dbReference type="SUPFAM" id="SSF57845">
    <property type="entry name" value="B-box zinc-binding domain"/>
    <property type="match status" value="1"/>
</dbReference>
<dbReference type="AlphaFoldDB" id="A0AAE1CHZ4"/>
<dbReference type="Pfam" id="PF22586">
    <property type="entry name" value="ANCHR-like_BBOX"/>
    <property type="match status" value="1"/>
</dbReference>
<dbReference type="PANTHER" id="PTHR46603:SF1">
    <property type="entry name" value="ABSCISSION_NOCUT CHECKPOINT REGULATOR"/>
    <property type="match status" value="1"/>
</dbReference>
<organism evidence="2 3">
    <name type="scientific">Podospora appendiculata</name>
    <dbReference type="NCBI Taxonomy" id="314037"/>
    <lineage>
        <taxon>Eukaryota</taxon>
        <taxon>Fungi</taxon>
        <taxon>Dikarya</taxon>
        <taxon>Ascomycota</taxon>
        <taxon>Pezizomycotina</taxon>
        <taxon>Sordariomycetes</taxon>
        <taxon>Sordariomycetidae</taxon>
        <taxon>Sordariales</taxon>
        <taxon>Podosporaceae</taxon>
        <taxon>Podospora</taxon>
    </lineage>
</organism>
<keyword evidence="3" id="KW-1185">Reference proteome</keyword>
<feature type="compositionally biased region" description="Basic and acidic residues" evidence="1">
    <location>
        <begin position="189"/>
        <end position="205"/>
    </location>
</feature>
<feature type="compositionally biased region" description="Low complexity" evidence="1">
    <location>
        <begin position="226"/>
        <end position="243"/>
    </location>
</feature>
<evidence type="ECO:0000256" key="1">
    <source>
        <dbReference type="SAM" id="MobiDB-lite"/>
    </source>
</evidence>
<dbReference type="InterPro" id="IPR044553">
    <property type="entry name" value="Bbox1_ANCHR"/>
</dbReference>
<dbReference type="EMBL" id="JAULSO010000001">
    <property type="protein sequence ID" value="KAK3695050.1"/>
    <property type="molecule type" value="Genomic_DNA"/>
</dbReference>
<feature type="compositionally biased region" description="Low complexity" evidence="1">
    <location>
        <begin position="80"/>
        <end position="95"/>
    </location>
</feature>
<protein>
    <recommendedName>
        <fullName evidence="4">Abscission/NoCut checkpoint regulator</fullName>
    </recommendedName>
</protein>
<comment type="caution">
    <text evidence="2">The sequence shown here is derived from an EMBL/GenBank/DDBJ whole genome shotgun (WGS) entry which is preliminary data.</text>
</comment>
<name>A0AAE1CHZ4_9PEZI</name>
<dbReference type="CDD" id="cd19817">
    <property type="entry name" value="Bbox1_ANCHR-like"/>
    <property type="match status" value="1"/>
</dbReference>
<feature type="region of interest" description="Disordered" evidence="1">
    <location>
        <begin position="1"/>
        <end position="264"/>
    </location>
</feature>
<feature type="compositionally biased region" description="Basic and acidic residues" evidence="1">
    <location>
        <begin position="46"/>
        <end position="56"/>
    </location>
</feature>
<feature type="compositionally biased region" description="Acidic residues" evidence="1">
    <location>
        <begin position="125"/>
        <end position="136"/>
    </location>
</feature>
<dbReference type="PANTHER" id="PTHR46603">
    <property type="entry name" value="ABSCISSION/NOCUT CHECKPOINT REGULATOR"/>
    <property type="match status" value="1"/>
</dbReference>
<reference evidence="2" key="1">
    <citation type="journal article" date="2023" name="Mol. Phylogenet. Evol.">
        <title>Genome-scale phylogeny and comparative genomics of the fungal order Sordariales.</title>
        <authorList>
            <person name="Hensen N."/>
            <person name="Bonometti L."/>
            <person name="Westerberg I."/>
            <person name="Brannstrom I.O."/>
            <person name="Guillou S."/>
            <person name="Cros-Aarteil S."/>
            <person name="Calhoun S."/>
            <person name="Haridas S."/>
            <person name="Kuo A."/>
            <person name="Mondo S."/>
            <person name="Pangilinan J."/>
            <person name="Riley R."/>
            <person name="LaButti K."/>
            <person name="Andreopoulos B."/>
            <person name="Lipzen A."/>
            <person name="Chen C."/>
            <person name="Yan M."/>
            <person name="Daum C."/>
            <person name="Ng V."/>
            <person name="Clum A."/>
            <person name="Steindorff A."/>
            <person name="Ohm R.A."/>
            <person name="Martin F."/>
            <person name="Silar P."/>
            <person name="Natvig D.O."/>
            <person name="Lalanne C."/>
            <person name="Gautier V."/>
            <person name="Ament-Velasquez S.L."/>
            <person name="Kruys A."/>
            <person name="Hutchinson M.I."/>
            <person name="Powell A.J."/>
            <person name="Barry K."/>
            <person name="Miller A.N."/>
            <person name="Grigoriev I.V."/>
            <person name="Debuchy R."/>
            <person name="Gladieux P."/>
            <person name="Hiltunen Thoren M."/>
            <person name="Johannesson H."/>
        </authorList>
    </citation>
    <scope>NUCLEOTIDE SEQUENCE</scope>
    <source>
        <strain evidence="2">CBS 314.62</strain>
    </source>
</reference>
<sequence>MAANSSRPNDQSLLDRLNALKPTSISLDKESLSTPQSFSSPPPTEEGGRLPEKPVSTDDVLAARLRALRAQSETESSHTAGAAAVAPPPGLSSSVQQKASYQIPAWAASGDNDQDEDTDHQALDELLEGLDFDLDADLNHPPSEFDPADEQKKVSALLEKLQKGSGSVNPDAPREDHHGADSDDSDGEQMTRRVENILSELRDEIALSGDDQQRSPHPTRPVDSPTTTTTTTEGDGILSLPTVPSSPPTQLPITPAEVDDNEDDPQQKRFENEITVRMASLKGLGSGINLDPFGLPSAPTFQPVDGAPAAGSAKTRTTTGYTDEDQKTWCIVCLEDAVFKCLDCDNDVYCARCWTDMHIGPAAGYDERGHKRVRMER</sequence>
<reference evidence="2" key="2">
    <citation type="submission" date="2023-06" db="EMBL/GenBank/DDBJ databases">
        <authorList>
            <consortium name="Lawrence Berkeley National Laboratory"/>
            <person name="Haridas S."/>
            <person name="Hensen N."/>
            <person name="Bonometti L."/>
            <person name="Westerberg I."/>
            <person name="Brannstrom I.O."/>
            <person name="Guillou S."/>
            <person name="Cros-Aarteil S."/>
            <person name="Calhoun S."/>
            <person name="Kuo A."/>
            <person name="Mondo S."/>
            <person name="Pangilinan J."/>
            <person name="Riley R."/>
            <person name="Labutti K."/>
            <person name="Andreopoulos B."/>
            <person name="Lipzen A."/>
            <person name="Chen C."/>
            <person name="Yanf M."/>
            <person name="Daum C."/>
            <person name="Ng V."/>
            <person name="Clum A."/>
            <person name="Steindorff A."/>
            <person name="Ohm R."/>
            <person name="Martin F."/>
            <person name="Silar P."/>
            <person name="Natvig D."/>
            <person name="Lalanne C."/>
            <person name="Gautier V."/>
            <person name="Ament-Velasquez S.L."/>
            <person name="Kruys A."/>
            <person name="Hutchinson M.I."/>
            <person name="Powell A.J."/>
            <person name="Barry K."/>
            <person name="Miller A.N."/>
            <person name="Grigoriev I.V."/>
            <person name="Debuchy R."/>
            <person name="Gladieux P."/>
            <person name="Thoren M.H."/>
            <person name="Johannesson H."/>
        </authorList>
    </citation>
    <scope>NUCLEOTIDE SEQUENCE</scope>
    <source>
        <strain evidence="2">CBS 314.62</strain>
    </source>
</reference>
<feature type="compositionally biased region" description="Polar residues" evidence="1">
    <location>
        <begin position="1"/>
        <end position="12"/>
    </location>
</feature>
<proteinExistence type="predicted"/>
<evidence type="ECO:0008006" key="4">
    <source>
        <dbReference type="Google" id="ProtNLM"/>
    </source>
</evidence>
<gene>
    <name evidence="2" type="ORF">B0T22DRAFT_91348</name>
</gene>